<feature type="compositionally biased region" description="Acidic residues" evidence="1">
    <location>
        <begin position="188"/>
        <end position="207"/>
    </location>
</feature>
<feature type="compositionally biased region" description="Polar residues" evidence="1">
    <location>
        <begin position="18"/>
        <end position="28"/>
    </location>
</feature>
<feature type="region of interest" description="Disordered" evidence="1">
    <location>
        <begin position="57"/>
        <end position="222"/>
    </location>
</feature>
<feature type="compositionally biased region" description="Basic and acidic residues" evidence="1">
    <location>
        <begin position="57"/>
        <end position="66"/>
    </location>
</feature>
<feature type="region of interest" description="Disordered" evidence="1">
    <location>
        <begin position="1"/>
        <end position="45"/>
    </location>
</feature>
<evidence type="ECO:0000313" key="2">
    <source>
        <dbReference type="EMBL" id="KAF2685224.1"/>
    </source>
</evidence>
<protein>
    <submittedName>
        <fullName evidence="2">Uncharacterized protein</fullName>
    </submittedName>
</protein>
<evidence type="ECO:0000313" key="3">
    <source>
        <dbReference type="Proteomes" id="UP000799291"/>
    </source>
</evidence>
<organism evidence="2 3">
    <name type="scientific">Lentithecium fluviatile CBS 122367</name>
    <dbReference type="NCBI Taxonomy" id="1168545"/>
    <lineage>
        <taxon>Eukaryota</taxon>
        <taxon>Fungi</taxon>
        <taxon>Dikarya</taxon>
        <taxon>Ascomycota</taxon>
        <taxon>Pezizomycotina</taxon>
        <taxon>Dothideomycetes</taxon>
        <taxon>Pleosporomycetidae</taxon>
        <taxon>Pleosporales</taxon>
        <taxon>Massarineae</taxon>
        <taxon>Lentitheciaceae</taxon>
        <taxon>Lentithecium</taxon>
    </lineage>
</organism>
<accession>A0A6G1J3W9</accession>
<dbReference type="AlphaFoldDB" id="A0A6G1J3W9"/>
<keyword evidence="3" id="KW-1185">Reference proteome</keyword>
<feature type="compositionally biased region" description="Acidic residues" evidence="1">
    <location>
        <begin position="158"/>
        <end position="174"/>
    </location>
</feature>
<sequence length="268" mass="30235">MDVNKKSEKNKRNRDSPETNAESSQPRQAQRMRTEEPESSGWWQYDLGEAAEGLRQYDSEEDVKGDTDDEVMVSGLEPSDDEDQRASDRLSPMNSLGLRLASDLTDDQTPNYYEGTDEENVFPFADQGDGLEGEDEYRKDETHGVPKAYRKGVAQGSESEEGEEIEAGANEGEEVQDRDGDKEYGKDNDEDYNGDQDEDDGDGGNEQTEDRERREGSYSSGDNYNGLRGVYGFFDFETDEFTLLSEIVWCHFSSMVSTRAQCDLFSNP</sequence>
<reference evidence="2" key="1">
    <citation type="journal article" date="2020" name="Stud. Mycol.">
        <title>101 Dothideomycetes genomes: a test case for predicting lifestyles and emergence of pathogens.</title>
        <authorList>
            <person name="Haridas S."/>
            <person name="Albert R."/>
            <person name="Binder M."/>
            <person name="Bloem J."/>
            <person name="Labutti K."/>
            <person name="Salamov A."/>
            <person name="Andreopoulos B."/>
            <person name="Baker S."/>
            <person name="Barry K."/>
            <person name="Bills G."/>
            <person name="Bluhm B."/>
            <person name="Cannon C."/>
            <person name="Castanera R."/>
            <person name="Culley D."/>
            <person name="Daum C."/>
            <person name="Ezra D."/>
            <person name="Gonzalez J."/>
            <person name="Henrissat B."/>
            <person name="Kuo A."/>
            <person name="Liang C."/>
            <person name="Lipzen A."/>
            <person name="Lutzoni F."/>
            <person name="Magnuson J."/>
            <person name="Mondo S."/>
            <person name="Nolan M."/>
            <person name="Ohm R."/>
            <person name="Pangilinan J."/>
            <person name="Park H.-J."/>
            <person name="Ramirez L."/>
            <person name="Alfaro M."/>
            <person name="Sun H."/>
            <person name="Tritt A."/>
            <person name="Yoshinaga Y."/>
            <person name="Zwiers L.-H."/>
            <person name="Turgeon B."/>
            <person name="Goodwin S."/>
            <person name="Spatafora J."/>
            <person name="Crous P."/>
            <person name="Grigoriev I."/>
        </authorList>
    </citation>
    <scope>NUCLEOTIDE SEQUENCE</scope>
    <source>
        <strain evidence="2">CBS 122367</strain>
    </source>
</reference>
<proteinExistence type="predicted"/>
<name>A0A6G1J3W9_9PLEO</name>
<feature type="compositionally biased region" description="Basic and acidic residues" evidence="1">
    <location>
        <begin position="175"/>
        <end position="187"/>
    </location>
</feature>
<evidence type="ECO:0000256" key="1">
    <source>
        <dbReference type="SAM" id="MobiDB-lite"/>
    </source>
</evidence>
<gene>
    <name evidence="2" type="ORF">K458DRAFT_403447</name>
</gene>
<dbReference type="Proteomes" id="UP000799291">
    <property type="component" value="Unassembled WGS sequence"/>
</dbReference>
<dbReference type="EMBL" id="MU005579">
    <property type="protein sequence ID" value="KAF2685224.1"/>
    <property type="molecule type" value="Genomic_DNA"/>
</dbReference>